<comment type="cofactor">
    <cofactor evidence="1">
        <name>Cu(2+)</name>
        <dbReference type="ChEBI" id="CHEBI:29036"/>
    </cofactor>
</comment>
<reference evidence="8 9" key="1">
    <citation type="submission" date="2024-03" db="EMBL/GenBank/DDBJ databases">
        <title>Genome-scale model development and genomic sequencing of the oleaginous clade Lipomyces.</title>
        <authorList>
            <consortium name="Lawrence Berkeley National Laboratory"/>
            <person name="Czajka J.J."/>
            <person name="Han Y."/>
            <person name="Kim J."/>
            <person name="Mondo S.J."/>
            <person name="Hofstad B.A."/>
            <person name="Robles A."/>
            <person name="Haridas S."/>
            <person name="Riley R."/>
            <person name="LaButti K."/>
            <person name="Pangilinan J."/>
            <person name="Andreopoulos W."/>
            <person name="Lipzen A."/>
            <person name="Yan J."/>
            <person name="Wang M."/>
            <person name="Ng V."/>
            <person name="Grigoriev I.V."/>
            <person name="Spatafora J.W."/>
            <person name="Magnuson J.K."/>
            <person name="Baker S.E."/>
            <person name="Pomraning K.R."/>
        </authorList>
    </citation>
    <scope>NUCLEOTIDE SEQUENCE [LARGE SCALE GENOMIC DNA]</scope>
    <source>
        <strain evidence="8 9">Phaff 52-87</strain>
    </source>
</reference>
<organism evidence="8 9">
    <name type="scientific">Myxozyma melibiosi</name>
    <dbReference type="NCBI Taxonomy" id="54550"/>
    <lineage>
        <taxon>Eukaryota</taxon>
        <taxon>Fungi</taxon>
        <taxon>Dikarya</taxon>
        <taxon>Ascomycota</taxon>
        <taxon>Saccharomycotina</taxon>
        <taxon>Lipomycetes</taxon>
        <taxon>Lipomycetales</taxon>
        <taxon>Lipomycetaceae</taxon>
        <taxon>Myxozyma</taxon>
    </lineage>
</organism>
<dbReference type="RefSeq" id="XP_064768323.1">
    <property type="nucleotide sequence ID" value="XM_064911082.1"/>
</dbReference>
<dbReference type="PANTHER" id="PTHR33353">
    <property type="entry name" value="PUTATIVE (AFU_ORTHOLOGUE AFUA_1G12560)-RELATED"/>
    <property type="match status" value="1"/>
</dbReference>
<dbReference type="GO" id="GO:0016787">
    <property type="term" value="F:hydrolase activity"/>
    <property type="evidence" value="ECO:0007669"/>
    <property type="project" value="UniProtKB-KW"/>
</dbReference>
<evidence type="ECO:0000256" key="6">
    <source>
        <dbReference type="SAM" id="SignalP"/>
    </source>
</evidence>
<dbReference type="InterPro" id="IPR005103">
    <property type="entry name" value="AA9_LPMO"/>
</dbReference>
<dbReference type="CDD" id="cd21175">
    <property type="entry name" value="LPMO_AA9"/>
    <property type="match status" value="1"/>
</dbReference>
<dbReference type="GeneID" id="90036594"/>
<evidence type="ECO:0000256" key="5">
    <source>
        <dbReference type="SAM" id="MobiDB-lite"/>
    </source>
</evidence>
<keyword evidence="6" id="KW-0732">Signal</keyword>
<dbReference type="InterPro" id="IPR049892">
    <property type="entry name" value="AA9"/>
</dbReference>
<evidence type="ECO:0000313" key="9">
    <source>
        <dbReference type="Proteomes" id="UP001498771"/>
    </source>
</evidence>
<accession>A0ABR1F638</accession>
<dbReference type="Proteomes" id="UP001498771">
    <property type="component" value="Unassembled WGS sequence"/>
</dbReference>
<dbReference type="Pfam" id="PF03443">
    <property type="entry name" value="AA9"/>
    <property type="match status" value="1"/>
</dbReference>
<dbReference type="PANTHER" id="PTHR33353:SF34">
    <property type="entry name" value="ENDO-BETA-1,4-GLUCANASE D"/>
    <property type="match status" value="1"/>
</dbReference>
<feature type="domain" description="Auxiliary Activity family 9 catalytic" evidence="7">
    <location>
        <begin position="17"/>
        <end position="226"/>
    </location>
</feature>
<keyword evidence="8" id="KW-0378">Hydrolase</keyword>
<keyword evidence="9" id="KW-1185">Reference proteome</keyword>
<evidence type="ECO:0000313" key="8">
    <source>
        <dbReference type="EMBL" id="KAK7205290.1"/>
    </source>
</evidence>
<comment type="subcellular location">
    <subcellularLocation>
        <location evidence="2">Secreted</location>
    </subcellularLocation>
</comment>
<comment type="caution">
    <text evidence="8">The sequence shown here is derived from an EMBL/GenBank/DDBJ whole genome shotgun (WGS) entry which is preliminary data.</text>
</comment>
<dbReference type="EMBL" id="JBBJBU010000005">
    <property type="protein sequence ID" value="KAK7205290.1"/>
    <property type="molecule type" value="Genomic_DNA"/>
</dbReference>
<evidence type="ECO:0000256" key="4">
    <source>
        <dbReference type="ARBA" id="ARBA00023157"/>
    </source>
</evidence>
<dbReference type="Gene3D" id="2.70.50.70">
    <property type="match status" value="1"/>
</dbReference>
<sequence length="444" mass="47528">MLLLHSLLLFVASVAAHGWVKDLLVDDEWYTGSLPYYDSWQSPTPERIVWSFWSAGNNPVTNVTSSAVTCNLDAQTAAITADINAGDNITFYWTDWIVSHKGPVITYLANCDGPCEDLTDPTTLSYFKIDEAGYYEDDDVWASDNLRTNNNSWTVTIPSDIASGFYLIRHEIIAVHLAYEEGKAEIYPMCANLKITGSGSAEPSGVSFPGAYQETDPGLFINIYWEFSTYQIPGPTLYTPAATSTSSVTTTTSSTTSATSSSKKTSATSTSTKTSSKSSKRSSTTSPTPTSTSSSTKIGTTSSSSTTSTSTSTSSSSTTSSSTTSSSSHHTKFTKSASSAPQALTSTTLLTRSHRSHHTSSISTSISITTPSPSTTSSTTFTSSTSTTSEDDEVYATTVTVIEYVTAIVTDIVYVEETDIETVTAYATASAVLEKRGHIRRRGF</sequence>
<proteinExistence type="predicted"/>
<evidence type="ECO:0000256" key="3">
    <source>
        <dbReference type="ARBA" id="ARBA00022525"/>
    </source>
</evidence>
<protein>
    <submittedName>
        <fullName evidence="8">Glycosyl hydrolase family 61-domain-containing protein</fullName>
    </submittedName>
</protein>
<evidence type="ECO:0000259" key="7">
    <source>
        <dbReference type="Pfam" id="PF03443"/>
    </source>
</evidence>
<feature type="compositionally biased region" description="Low complexity" evidence="5">
    <location>
        <begin position="241"/>
        <end position="351"/>
    </location>
</feature>
<feature type="chain" id="PRO_5046381478" evidence="6">
    <location>
        <begin position="17"/>
        <end position="444"/>
    </location>
</feature>
<gene>
    <name evidence="8" type="ORF">BZA70DRAFT_267142</name>
</gene>
<evidence type="ECO:0000256" key="2">
    <source>
        <dbReference type="ARBA" id="ARBA00004613"/>
    </source>
</evidence>
<feature type="region of interest" description="Disordered" evidence="5">
    <location>
        <begin position="241"/>
        <end position="390"/>
    </location>
</feature>
<feature type="signal peptide" evidence="6">
    <location>
        <begin position="1"/>
        <end position="16"/>
    </location>
</feature>
<name>A0ABR1F638_9ASCO</name>
<keyword evidence="3" id="KW-0964">Secreted</keyword>
<evidence type="ECO:0000256" key="1">
    <source>
        <dbReference type="ARBA" id="ARBA00001973"/>
    </source>
</evidence>
<keyword evidence="4" id="KW-1015">Disulfide bond</keyword>
<feature type="compositionally biased region" description="Low complexity" evidence="5">
    <location>
        <begin position="359"/>
        <end position="388"/>
    </location>
</feature>